<feature type="domain" description="SAM" evidence="2">
    <location>
        <begin position="30"/>
        <end position="96"/>
    </location>
</feature>
<evidence type="ECO:0000313" key="4">
    <source>
        <dbReference type="Proteomes" id="UP000245591"/>
    </source>
</evidence>
<gene>
    <name evidence="3" type="ORF">BB558_002980</name>
</gene>
<evidence type="ECO:0000256" key="1">
    <source>
        <dbReference type="SAM" id="MobiDB-lite"/>
    </source>
</evidence>
<dbReference type="PROSITE" id="PS50105">
    <property type="entry name" value="SAM_DOMAIN"/>
    <property type="match status" value="1"/>
</dbReference>
<protein>
    <recommendedName>
        <fullName evidence="2">SAM domain-containing protein</fullName>
    </recommendedName>
</protein>
<proteinExistence type="predicted"/>
<dbReference type="Pfam" id="PF07647">
    <property type="entry name" value="SAM_2"/>
    <property type="match status" value="1"/>
</dbReference>
<evidence type="ECO:0000259" key="2">
    <source>
        <dbReference type="PROSITE" id="PS50105"/>
    </source>
</evidence>
<reference evidence="3 4" key="1">
    <citation type="journal article" date="2018" name="MBio">
        <title>Comparative Genomics Reveals the Core Gene Toolbox for the Fungus-Insect Symbiosis.</title>
        <authorList>
            <person name="Wang Y."/>
            <person name="Stata M."/>
            <person name="Wang W."/>
            <person name="Stajich J.E."/>
            <person name="White M.M."/>
            <person name="Moncalvo J.M."/>
        </authorList>
    </citation>
    <scope>NUCLEOTIDE SEQUENCE [LARGE SCALE GENOMIC DNA]</scope>
    <source>
        <strain evidence="3 4">AUS-126-30</strain>
    </source>
</reference>
<dbReference type="AlphaFoldDB" id="A0A2U1J795"/>
<dbReference type="InterPro" id="IPR013761">
    <property type="entry name" value="SAM/pointed_sf"/>
</dbReference>
<feature type="region of interest" description="Disordered" evidence="1">
    <location>
        <begin position="427"/>
        <end position="515"/>
    </location>
</feature>
<dbReference type="Proteomes" id="UP000245591">
    <property type="component" value="Unassembled WGS sequence"/>
</dbReference>
<comment type="caution">
    <text evidence="3">The sequence shown here is derived from an EMBL/GenBank/DDBJ whole genome shotgun (WGS) entry which is preliminary data.</text>
</comment>
<accession>A0A2U1J795</accession>
<dbReference type="Gene3D" id="1.10.150.50">
    <property type="entry name" value="Transcription Factor, Ets-1"/>
    <property type="match status" value="1"/>
</dbReference>
<dbReference type="EMBL" id="MBFU01000263">
    <property type="protein sequence ID" value="PWA00934.1"/>
    <property type="molecule type" value="Genomic_DNA"/>
</dbReference>
<feature type="region of interest" description="Disordered" evidence="1">
    <location>
        <begin position="212"/>
        <end position="236"/>
    </location>
</feature>
<keyword evidence="4" id="KW-1185">Reference proteome</keyword>
<evidence type="ECO:0000313" key="3">
    <source>
        <dbReference type="EMBL" id="PWA00934.1"/>
    </source>
</evidence>
<feature type="region of interest" description="Disordered" evidence="1">
    <location>
        <begin position="249"/>
        <end position="299"/>
    </location>
</feature>
<name>A0A2U1J795_SMIAN</name>
<feature type="compositionally biased region" description="Basic and acidic residues" evidence="1">
    <location>
        <begin position="287"/>
        <end position="299"/>
    </location>
</feature>
<dbReference type="InterPro" id="IPR001660">
    <property type="entry name" value="SAM"/>
</dbReference>
<organism evidence="3 4">
    <name type="scientific">Smittium angustum</name>
    <dbReference type="NCBI Taxonomy" id="133377"/>
    <lineage>
        <taxon>Eukaryota</taxon>
        <taxon>Fungi</taxon>
        <taxon>Fungi incertae sedis</taxon>
        <taxon>Zoopagomycota</taxon>
        <taxon>Kickxellomycotina</taxon>
        <taxon>Harpellomycetes</taxon>
        <taxon>Harpellales</taxon>
        <taxon>Legeriomycetaceae</taxon>
        <taxon>Smittium</taxon>
    </lineage>
</organism>
<feature type="compositionally biased region" description="Polar residues" evidence="1">
    <location>
        <begin position="249"/>
        <end position="274"/>
    </location>
</feature>
<sequence>MEKEEIGGYTDGFREDVPLRYTYQDDPRRWSSEEVCRWFNSQPSLIDLVPIIKNHCLDGHVLLNYISNAVLKDELGISAFGKRVRILEALEALKWKVNMLHKESNMITNGNQDTYNDGRSQISSFDGESIKNSMEGYSESRSTIKLSGFSTGGSSITTTNYRKRGMYGEIDDKEMKKILTRMADAEKKRQKRAELKKDPAAYAIYLQKERDRNAKRRAKLKERGGNAQEVNSYDSCENEKEMYKTGSGENANLENLQSSNISPTTTVNEYSTKSGLGEQKNPLTEFSKGESTENREKTGNDYKEEIADKKEEFPTMEKQECIIEEKAVRGEIDIKSFQVKTTHQKAVSIMFPKNFNLVKLIRKKTPRDIVKQEKVKKEIEHEVEYEAEDELDYKIYVEDELDYKMYVEDELGYKMYPESMDKVKERRVKEESEKKVQEKEDQEVQDKVKEVKEDQEVQEGVKEKVKEDQEVQEKVKEEGKGGEEVKEQVKEEGKGGEEVKEQVKEEGKGGEEVKEQVKEEVKEKVQEEGEVKVQKETKKKARKKDEDSIDILFREVFGESEEEDERRVVENDWKIAERISGRPGAISFLSYYDMKLVEDVMNAQALWSQEALWSEEPGYYERRERRRVSSPIDYSTETLNRWLLKHRRYLFEKECKYCGTTFVEEGEYCGALDRLVHKRILSLEQLIEEMAIIKANENLDTPDRLPFDWTNLYAGMFYFAKIENLVHHPTDQRFVDEIKRENPYIDYPEHKDVRKEERAIETVYKGLEQPWTKDPYFGIL</sequence>
<dbReference type="SUPFAM" id="SSF47769">
    <property type="entry name" value="SAM/Pointed domain"/>
    <property type="match status" value="1"/>
</dbReference>